<proteinExistence type="predicted"/>
<gene>
    <name evidence="1" type="ORF">APZ42_012507</name>
</gene>
<name>A0A162RW27_9CRUS</name>
<comment type="caution">
    <text evidence="1">The sequence shown here is derived from an EMBL/GenBank/DDBJ whole genome shotgun (WGS) entry which is preliminary data.</text>
</comment>
<dbReference type="EMBL" id="LRGB01000115">
    <property type="protein sequence ID" value="KZS20829.1"/>
    <property type="molecule type" value="Genomic_DNA"/>
</dbReference>
<reference evidence="1 2" key="1">
    <citation type="submission" date="2016-03" db="EMBL/GenBank/DDBJ databases">
        <title>EvidentialGene: Evidence-directed Construction of Genes on Genomes.</title>
        <authorList>
            <person name="Gilbert D.G."/>
            <person name="Choi J.-H."/>
            <person name="Mockaitis K."/>
            <person name="Colbourne J."/>
            <person name="Pfrender M."/>
        </authorList>
    </citation>
    <scope>NUCLEOTIDE SEQUENCE [LARGE SCALE GENOMIC DNA]</scope>
    <source>
        <strain evidence="1 2">Xinb3</strain>
        <tissue evidence="1">Complete organism</tissue>
    </source>
</reference>
<evidence type="ECO:0000313" key="2">
    <source>
        <dbReference type="Proteomes" id="UP000076858"/>
    </source>
</evidence>
<accession>A0A162RW27</accession>
<organism evidence="1 2">
    <name type="scientific">Daphnia magna</name>
    <dbReference type="NCBI Taxonomy" id="35525"/>
    <lineage>
        <taxon>Eukaryota</taxon>
        <taxon>Metazoa</taxon>
        <taxon>Ecdysozoa</taxon>
        <taxon>Arthropoda</taxon>
        <taxon>Crustacea</taxon>
        <taxon>Branchiopoda</taxon>
        <taxon>Diplostraca</taxon>
        <taxon>Cladocera</taxon>
        <taxon>Anomopoda</taxon>
        <taxon>Daphniidae</taxon>
        <taxon>Daphnia</taxon>
    </lineage>
</organism>
<dbReference type="Proteomes" id="UP000076858">
    <property type="component" value="Unassembled WGS sequence"/>
</dbReference>
<dbReference type="AlphaFoldDB" id="A0A162RW27"/>
<keyword evidence="2" id="KW-1185">Reference proteome</keyword>
<evidence type="ECO:0000313" key="1">
    <source>
        <dbReference type="EMBL" id="KZS20829.1"/>
    </source>
</evidence>
<protein>
    <submittedName>
        <fullName evidence="1">Uncharacterized protein</fullName>
    </submittedName>
</protein>
<sequence>MHVLFYRLSTWQRQPTCFRAYWTGGTAGRARINIPTVYWLFLFWPSFSIYASKRTCPREQQQLPSVNVEASLIDNMPSSSVGGHLYINRLVRFRRMKQTCHVLRGLNSAVRDVRVESVDALCLCISYIERRRKPKRR</sequence>